<keyword evidence="2" id="KW-0964">Secreted</keyword>
<dbReference type="PROSITE" id="PS51318">
    <property type="entry name" value="TAT"/>
    <property type="match status" value="1"/>
</dbReference>
<evidence type="ECO:0000256" key="3">
    <source>
        <dbReference type="ARBA" id="ARBA00022729"/>
    </source>
</evidence>
<feature type="chain" id="PRO_5002673202" evidence="5">
    <location>
        <begin position="19"/>
        <end position="1197"/>
    </location>
</feature>
<sequence>MIRRPSMRRWLISTTALAGVLTIGAPAALANPQGGTVAQGSATITQTDPKTLTINQTSDRAVLNWQNFSIGAGETTRFIQPSSSSSVLNRVTGDQVSQILGSLQANGRVYLVNPNGIVFGAGSKIDVAALVASTANIKNENFMAGNMKFDIPGKANAQIVNEGTITAADGGLVAIVSPYLRNSGIISARLGKVALAAANGVTLDLYGDNLILFQASDKIASQIVGTDGKPVASLIENSGKIYADGGRVLMSANAAKGVVDNAINTTGLISARAVEQQGGEIVLKGEDAGIVQVSGSLDASGKEAGQKGGTVNVLGDVVALQSTAKVDVSGDAGGGTALIGGDYLGGGTVRNADVAYMAKGAVIDASAITTGNGGKSILWANNTTRSYGSIFARGGRLGGDGGFVETSGKVYLAQEGSVDASAPKGKAGTWLMDPGTVYIEDSVAESNTQSNGCVGCSGSYLYRAATNDPAYIQSSTINAALSAGNKVYITTTDTDQNADLYVNGNIVFTHGLGATSDVQLYLQAARNIYVTTGRIYEAGTKVNAADLNVYLQADIGSGDGVGSVYVGDQNRNVSTIDVGSEIKINAPTLVQIYKTNSDAAHTLKAHYAVTIQKYWDETNTENVILGNRSIYVADYDPEDANVAIRSNNITLSQQGDGVHEVALTGRLITSGITSTDIETSKITLPTLGGSKTTQQQTESSNVDSNNKERIALGYARNLMELGKNIDGADKAQLAHNVVALYLQSIDFTKTGSDFDSLGDRARAFDTIRSMVYDSLNGASVEGKGYNELMSLIMSGDIQPDMNNQLWRALMIGGELSPAQKYAIDNIELLRSSLSSLDIEENRPTISGSAKSISFQVASASITPDPAIVSMSKNSPNAAATLFSKMDISSFGRAIAGFLKGSAKSESQKNNIASKLQASNLITDAQKSILSSIKTKTLSEIIGLPDLRPINISYSGNMSSAISSKIDSYNRPLSLSTPANGKTVYSIYKPGTISYGEITDVATLKIGSNNISLASMSNGGKDASTFPGTNDYNSNEFRVVTPIGKNDVITGYQCTDMVRQYLQQLGLPKGSSQSVGNGGDSAAKIVSRTQNEPIISGNTSIQFRLGSPGTPNVSDLPQAGAVLSQSAAGTGHVSIVKSGQLSSDGKTYTLTLIENNALPNMGDVVDRQVVFTNKSGAWEVDSAMLPVINWANPVTKIN</sequence>
<proteinExistence type="predicted"/>
<dbReference type="Gene3D" id="3.90.1720.10">
    <property type="entry name" value="endopeptidase domain like (from Nostoc punctiforme)"/>
    <property type="match status" value="1"/>
</dbReference>
<organism evidence="7">
    <name type="scientific">Magnetospirillum gryphiswaldense</name>
    <dbReference type="NCBI Taxonomy" id="55518"/>
    <lineage>
        <taxon>Bacteria</taxon>
        <taxon>Pseudomonadati</taxon>
        <taxon>Pseudomonadota</taxon>
        <taxon>Alphaproteobacteria</taxon>
        <taxon>Rhodospirillales</taxon>
        <taxon>Rhodospirillaceae</taxon>
        <taxon>Magnetospirillum</taxon>
    </lineage>
</organism>
<feature type="region of interest" description="Disordered" evidence="4">
    <location>
        <begin position="683"/>
        <end position="705"/>
    </location>
</feature>
<dbReference type="InterPro" id="IPR038765">
    <property type="entry name" value="Papain-like_cys_pep_sf"/>
</dbReference>
<evidence type="ECO:0000256" key="5">
    <source>
        <dbReference type="SAM" id="SignalP"/>
    </source>
</evidence>
<feature type="compositionally biased region" description="Polar residues" evidence="4">
    <location>
        <begin position="683"/>
        <end position="704"/>
    </location>
</feature>
<dbReference type="EMBL" id="CU459003">
    <property type="protein sequence ID" value="CAM76356.1"/>
    <property type="molecule type" value="Genomic_DNA"/>
</dbReference>
<dbReference type="PANTHER" id="PTHR12338">
    <property type="entry name" value="AUTOTRANSPORTER"/>
    <property type="match status" value="1"/>
</dbReference>
<evidence type="ECO:0000259" key="6">
    <source>
        <dbReference type="PROSITE" id="PS50911"/>
    </source>
</evidence>
<feature type="domain" description="Peptidase C51" evidence="6">
    <location>
        <begin position="1028"/>
        <end position="1180"/>
    </location>
</feature>
<dbReference type="PANTHER" id="PTHR12338:SF8">
    <property type="entry name" value="HEME_HEMOPEXIN-BINDING PROTEIN"/>
    <property type="match status" value="1"/>
</dbReference>
<keyword evidence="3 5" id="KW-0732">Signal</keyword>
<dbReference type="InterPro" id="IPR007921">
    <property type="entry name" value="CHAP_dom"/>
</dbReference>
<dbReference type="Gene3D" id="2.160.20.10">
    <property type="entry name" value="Single-stranded right-handed beta-helix, Pectin lyase-like"/>
    <property type="match status" value="1"/>
</dbReference>
<dbReference type="InterPro" id="IPR011050">
    <property type="entry name" value="Pectin_lyase_fold/virulence"/>
</dbReference>
<name>A4U0E9_9PROT</name>
<dbReference type="NCBIfam" id="TIGR01901">
    <property type="entry name" value="adhes_NPXG"/>
    <property type="match status" value="1"/>
</dbReference>
<dbReference type="PROSITE" id="PS50911">
    <property type="entry name" value="CHAP"/>
    <property type="match status" value="1"/>
</dbReference>
<dbReference type="InterPro" id="IPR006311">
    <property type="entry name" value="TAT_signal"/>
</dbReference>
<dbReference type="SUPFAM" id="SSF54001">
    <property type="entry name" value="Cysteine proteinases"/>
    <property type="match status" value="1"/>
</dbReference>
<reference evidence="7" key="1">
    <citation type="journal article" date="2007" name="J. Bacteriol.">
        <title>Comparative genome analysis of four magnetotactic bacteria reveals a complex set of group-specific genes implicated in magnetosome biomineralization and function.</title>
        <authorList>
            <person name="Richter M."/>
            <person name="Kube M."/>
            <person name="Bazylinski D.A."/>
            <person name="Lombardot T."/>
            <person name="Gloeckner F.O."/>
            <person name="Reinhardt R."/>
            <person name="Schueler D."/>
        </authorList>
    </citation>
    <scope>NUCLEOTIDE SEQUENCE</scope>
    <source>
        <strain evidence="7">MSR-1</strain>
    </source>
</reference>
<dbReference type="InterPro" id="IPR012334">
    <property type="entry name" value="Pectin_lyas_fold"/>
</dbReference>
<dbReference type="InterPro" id="IPR008638">
    <property type="entry name" value="FhaB/CdiA-like_TPS"/>
</dbReference>
<dbReference type="Pfam" id="PF05860">
    <property type="entry name" value="TPS"/>
    <property type="match status" value="1"/>
</dbReference>
<accession>A4U0E9</accession>
<comment type="subcellular location">
    <subcellularLocation>
        <location evidence="1">Secreted</location>
    </subcellularLocation>
</comment>
<evidence type="ECO:0000256" key="1">
    <source>
        <dbReference type="ARBA" id="ARBA00004613"/>
    </source>
</evidence>
<feature type="signal peptide" evidence="5">
    <location>
        <begin position="1"/>
        <end position="18"/>
    </location>
</feature>
<evidence type="ECO:0000313" key="7">
    <source>
        <dbReference type="EMBL" id="CAM76356.1"/>
    </source>
</evidence>
<gene>
    <name evidence="7" type="ORF">MGR_0392</name>
</gene>
<evidence type="ECO:0000256" key="2">
    <source>
        <dbReference type="ARBA" id="ARBA00022525"/>
    </source>
</evidence>
<dbReference type="SUPFAM" id="SSF51126">
    <property type="entry name" value="Pectin lyase-like"/>
    <property type="match status" value="1"/>
</dbReference>
<dbReference type="GO" id="GO:0005576">
    <property type="term" value="C:extracellular region"/>
    <property type="evidence" value="ECO:0007669"/>
    <property type="project" value="UniProtKB-SubCell"/>
</dbReference>
<dbReference type="InterPro" id="IPR050909">
    <property type="entry name" value="Bact_Autotransporter_VF"/>
</dbReference>
<evidence type="ECO:0000256" key="4">
    <source>
        <dbReference type="SAM" id="MobiDB-lite"/>
    </source>
</evidence>
<dbReference type="SMART" id="SM00912">
    <property type="entry name" value="Haemagg_act"/>
    <property type="match status" value="1"/>
</dbReference>
<dbReference type="AlphaFoldDB" id="A4U0E9"/>
<protein>
    <submittedName>
        <fullName evidence="7">Large exoproteins involved in heme utilization or adhesion</fullName>
    </submittedName>
</protein>